<name>Q9PBN2_XYLFA</name>
<dbReference type="HOGENOM" id="CLU_2921805_0_0_6"/>
<reference evidence="1 2" key="1">
    <citation type="journal article" date="2000" name="Nature">
        <title>The genome sequence of the plant pathogen Xylella fastidiosa.</title>
        <authorList>
            <person name="Simpson A.J."/>
            <person name="Reinach F.C."/>
            <person name="Arruda P."/>
            <person name="Abreu F.A."/>
            <person name="Acencio M."/>
            <person name="Alvarenga R."/>
            <person name="Alves L.M."/>
            <person name="Araya J.E."/>
            <person name="Baia G.S."/>
            <person name="Baptista C.S."/>
            <person name="Barros M.H."/>
            <person name="Bonaccorsi E.D."/>
            <person name="Bordin S."/>
            <person name="Bove J.M."/>
            <person name="Briones M.R."/>
            <person name="Bueno M.R."/>
            <person name="Camargo A.A."/>
            <person name="Camargo L.E."/>
            <person name="Carraro D.M."/>
            <person name="Carrer H."/>
            <person name="Colauto N.B."/>
            <person name="Colombo C."/>
            <person name="Costa F.F."/>
            <person name="Costa M.C."/>
            <person name="Costa-Neto C.M."/>
            <person name="Coutinho L.L."/>
            <person name="Cristofani M."/>
            <person name="Dias-Neto E."/>
            <person name="Docena C."/>
            <person name="El-Dorry H."/>
            <person name="Facincani A.P."/>
            <person name="Ferreira A.J."/>
            <person name="Ferreira V.C."/>
            <person name="Ferro J.A."/>
            <person name="Fraga J.S."/>
            <person name="Franca S.C."/>
            <person name="Franco M.C."/>
            <person name="Frohme M."/>
            <person name="Furlan L.R."/>
            <person name="Garnier M."/>
            <person name="Goldman G.H."/>
            <person name="Goldman M.H."/>
            <person name="Gomes S.L."/>
            <person name="Gruber A."/>
            <person name="Ho P.L."/>
            <person name="Hoheisel J.D."/>
            <person name="Junqueira M.L."/>
            <person name="Kemper E.L."/>
            <person name="Kitajima J.P."/>
            <person name="Krieger J.E."/>
            <person name="Kuramae E.E."/>
            <person name="Laigret F."/>
            <person name="Lambais M.R."/>
            <person name="Leite L.C."/>
            <person name="Lemos E.G."/>
            <person name="Lemos M.V."/>
            <person name="Lopes S.A."/>
            <person name="Lopes C.R."/>
            <person name="Machado J.A."/>
            <person name="Machado M.A."/>
            <person name="Madeira A.M."/>
            <person name="Madeira H.M."/>
            <person name="Marino C.L."/>
            <person name="Marques M.V."/>
            <person name="Martins E.A."/>
            <person name="Martins E.M."/>
            <person name="Matsukuma A.Y."/>
            <person name="Menck C.F."/>
            <person name="Miracca E.C."/>
            <person name="Miyaki C.Y."/>
            <person name="Monteriro-Vitorello C.B."/>
            <person name="Moon D.H."/>
            <person name="Nagai M.A."/>
            <person name="Nascimento A.L."/>
            <person name="Netto L.E."/>
            <person name="Nhani A.Jr."/>
            <person name="Nobrega F.G."/>
            <person name="Nunes L.R."/>
            <person name="Oliveira M.A."/>
            <person name="de Oliveira M.C."/>
            <person name="de Oliveira R.C."/>
            <person name="Palmieri D.A."/>
            <person name="Paris A."/>
            <person name="Peixoto B.R."/>
            <person name="Pereira G.A."/>
            <person name="Pereira H.A.Jr."/>
            <person name="Pesquero J.B."/>
            <person name="Quaggio R.B."/>
            <person name="Roberto P.G."/>
            <person name="Rodrigues V."/>
            <person name="de M Rosa A.J."/>
            <person name="de Rosa V.E.Jr."/>
            <person name="de Sa R.G."/>
            <person name="Santelli R.V."/>
            <person name="Sawasaki H.E."/>
            <person name="da Silva A.C."/>
            <person name="da Silva A.M."/>
            <person name="da Silva F.R."/>
            <person name="da Silva W.A.Jr."/>
            <person name="da Silveira J.F."/>
            <person name="Silvestri M.L."/>
            <person name="Siqueira W.J."/>
            <person name="de Souza A.A."/>
            <person name="de Souza A.P."/>
            <person name="Terenzi M.F."/>
            <person name="Truffi D."/>
            <person name="Tsai S.M."/>
            <person name="Tsuhako M.H."/>
            <person name="Vallada H."/>
            <person name="Van Sluys M.A."/>
            <person name="Verjovski-Almeida S."/>
            <person name="Vettore A.L."/>
            <person name="Zago M.A."/>
            <person name="Zatz M."/>
            <person name="Meidanis J."/>
            <person name="Setubal J.C."/>
        </authorList>
    </citation>
    <scope>NUCLEOTIDE SEQUENCE [LARGE SCALE GENOMIC DNA]</scope>
    <source>
        <strain evidence="1 2">9a5c</strain>
    </source>
</reference>
<dbReference type="KEGG" id="xfa:XF_2108"/>
<organism evidence="1 2">
    <name type="scientific">Xylella fastidiosa (strain 9a5c)</name>
    <dbReference type="NCBI Taxonomy" id="160492"/>
    <lineage>
        <taxon>Bacteria</taxon>
        <taxon>Pseudomonadati</taxon>
        <taxon>Pseudomonadota</taxon>
        <taxon>Gammaproteobacteria</taxon>
        <taxon>Lysobacterales</taxon>
        <taxon>Lysobacteraceae</taxon>
        <taxon>Xylella</taxon>
    </lineage>
</organism>
<dbReference type="PIR" id="E82598">
    <property type="entry name" value="E82598"/>
</dbReference>
<gene>
    <name evidence="1" type="ordered locus">XF_2108</name>
</gene>
<sequence length="61" mass="6520">MQADGTTIIGLDISTKRWATAFLSGQNPLSIEDKSDFVLGAALRNSAKNDTTQRLAPIKTA</sequence>
<evidence type="ECO:0000313" key="1">
    <source>
        <dbReference type="EMBL" id="AAF84907.1"/>
    </source>
</evidence>
<dbReference type="Proteomes" id="UP000000812">
    <property type="component" value="Chromosome"/>
</dbReference>
<dbReference type="EMBL" id="AE003849">
    <property type="protein sequence ID" value="AAF84907.1"/>
    <property type="molecule type" value="Genomic_DNA"/>
</dbReference>
<protein>
    <submittedName>
        <fullName evidence="1">Uncharacterized protein</fullName>
    </submittedName>
</protein>
<evidence type="ECO:0000313" key="2">
    <source>
        <dbReference type="Proteomes" id="UP000000812"/>
    </source>
</evidence>
<accession>Q9PBN2</accession>
<dbReference type="AlphaFoldDB" id="Q9PBN2"/>
<proteinExistence type="predicted"/>